<reference evidence="1" key="1">
    <citation type="submission" date="2023-04" db="EMBL/GenBank/DDBJ databases">
        <title>Ambrosiozyma monospora NBRC 10751.</title>
        <authorList>
            <person name="Ichikawa N."/>
            <person name="Sato H."/>
            <person name="Tonouchi N."/>
        </authorList>
    </citation>
    <scope>NUCLEOTIDE SEQUENCE</scope>
    <source>
        <strain evidence="1">NBRC 10751</strain>
    </source>
</reference>
<proteinExistence type="predicted"/>
<name>A0ACB5SSC3_AMBMO</name>
<protein>
    <submittedName>
        <fullName evidence="1">Unnamed protein product</fullName>
    </submittedName>
</protein>
<comment type="caution">
    <text evidence="1">The sequence shown here is derived from an EMBL/GenBank/DDBJ whole genome shotgun (WGS) entry which is preliminary data.</text>
</comment>
<keyword evidence="2" id="KW-1185">Reference proteome</keyword>
<sequence>MSSRSRRSYDQRRNNTNTTRGSRLFDPSMIDDNSFSDPSSSSDSDDDIIIFPSREETRTSNRNRSTAANSRPAPSEATSDGRPKKRRKTTSSNRNGTITNSREADVPVNVPELLESDDNDVEESDDDDDDEEEDEDDEIVILGSDGETEEKSKTTADMLKDSNKTSTKSLKDVTCPICFDGIEKCVASPCGHFYCSNCVYKALASSKVSSSASGCCALCRKTVNYKDLVWLKVRFLKKT</sequence>
<evidence type="ECO:0000313" key="1">
    <source>
        <dbReference type="EMBL" id="GME71484.1"/>
    </source>
</evidence>
<organism evidence="1 2">
    <name type="scientific">Ambrosiozyma monospora</name>
    <name type="common">Yeast</name>
    <name type="synonym">Endomycopsis monosporus</name>
    <dbReference type="NCBI Taxonomy" id="43982"/>
    <lineage>
        <taxon>Eukaryota</taxon>
        <taxon>Fungi</taxon>
        <taxon>Dikarya</taxon>
        <taxon>Ascomycota</taxon>
        <taxon>Saccharomycotina</taxon>
        <taxon>Pichiomycetes</taxon>
        <taxon>Pichiales</taxon>
        <taxon>Pichiaceae</taxon>
        <taxon>Ambrosiozyma</taxon>
    </lineage>
</organism>
<gene>
    <name evidence="1" type="ORF">Amon02_000059600</name>
</gene>
<dbReference type="EMBL" id="BSXS01000218">
    <property type="protein sequence ID" value="GME71484.1"/>
    <property type="molecule type" value="Genomic_DNA"/>
</dbReference>
<dbReference type="Proteomes" id="UP001165064">
    <property type="component" value="Unassembled WGS sequence"/>
</dbReference>
<accession>A0ACB5SSC3</accession>
<evidence type="ECO:0000313" key="2">
    <source>
        <dbReference type="Proteomes" id="UP001165064"/>
    </source>
</evidence>